<name>A0A8B8G8H8_9HEMI</name>
<dbReference type="InterPro" id="IPR016024">
    <property type="entry name" value="ARM-type_fold"/>
</dbReference>
<feature type="region of interest" description="Disordered" evidence="4">
    <location>
        <begin position="435"/>
        <end position="462"/>
    </location>
</feature>
<protein>
    <submittedName>
        <fullName evidence="7">Uncharacterized protein LOC112689601</fullName>
    </submittedName>
</protein>
<feature type="compositionally biased region" description="Basic and acidic residues" evidence="4">
    <location>
        <begin position="452"/>
        <end position="462"/>
    </location>
</feature>
<dbReference type="GO" id="GO:0016281">
    <property type="term" value="C:eukaryotic translation initiation factor 4F complex"/>
    <property type="evidence" value="ECO:0007669"/>
    <property type="project" value="TreeGrafter"/>
</dbReference>
<evidence type="ECO:0000313" key="7">
    <source>
        <dbReference type="RefSeq" id="XP_025419168.1"/>
    </source>
</evidence>
<dbReference type="SUPFAM" id="SSF48371">
    <property type="entry name" value="ARM repeat"/>
    <property type="match status" value="1"/>
</dbReference>
<evidence type="ECO:0000256" key="1">
    <source>
        <dbReference type="ARBA" id="ARBA00005775"/>
    </source>
</evidence>
<dbReference type="OrthoDB" id="514777at2759"/>
<feature type="compositionally biased region" description="Basic and acidic residues" evidence="4">
    <location>
        <begin position="1"/>
        <end position="11"/>
    </location>
</feature>
<accession>A0A8B8G8H8</accession>
<evidence type="ECO:0000259" key="5">
    <source>
        <dbReference type="SMART" id="SM00543"/>
    </source>
</evidence>
<dbReference type="InterPro" id="IPR003890">
    <property type="entry name" value="MIF4G-like_typ-3"/>
</dbReference>
<feature type="region of interest" description="Disordered" evidence="4">
    <location>
        <begin position="232"/>
        <end position="256"/>
    </location>
</feature>
<dbReference type="AlphaFoldDB" id="A0A8B8G8H8"/>
<reference evidence="7" key="1">
    <citation type="submission" date="2025-08" db="UniProtKB">
        <authorList>
            <consortium name="RefSeq"/>
        </authorList>
    </citation>
    <scope>IDENTIFICATION</scope>
    <source>
        <tissue evidence="7">Whole body</tissue>
    </source>
</reference>
<feature type="region of interest" description="Disordered" evidence="4">
    <location>
        <begin position="1"/>
        <end position="36"/>
    </location>
</feature>
<evidence type="ECO:0000256" key="3">
    <source>
        <dbReference type="ARBA" id="ARBA00022917"/>
    </source>
</evidence>
<dbReference type="GeneID" id="112689601"/>
<dbReference type="Proteomes" id="UP000694846">
    <property type="component" value="Unplaced"/>
</dbReference>
<gene>
    <name evidence="7" type="primary">LOC112689601</name>
</gene>
<proteinExistence type="inferred from homology"/>
<keyword evidence="6" id="KW-1185">Reference proteome</keyword>
<keyword evidence="3" id="KW-0648">Protein biosynthesis</keyword>
<organism evidence="6 7">
    <name type="scientific">Sipha flava</name>
    <name type="common">yellow sugarcane aphid</name>
    <dbReference type="NCBI Taxonomy" id="143950"/>
    <lineage>
        <taxon>Eukaryota</taxon>
        <taxon>Metazoa</taxon>
        <taxon>Ecdysozoa</taxon>
        <taxon>Arthropoda</taxon>
        <taxon>Hexapoda</taxon>
        <taxon>Insecta</taxon>
        <taxon>Pterygota</taxon>
        <taxon>Neoptera</taxon>
        <taxon>Paraneoptera</taxon>
        <taxon>Hemiptera</taxon>
        <taxon>Sternorrhyncha</taxon>
        <taxon>Aphidomorpha</taxon>
        <taxon>Aphidoidea</taxon>
        <taxon>Aphididae</taxon>
        <taxon>Sipha</taxon>
    </lineage>
</organism>
<comment type="similarity">
    <text evidence="1">Belongs to the eukaryotic initiation factor 4G family.</text>
</comment>
<dbReference type="PANTHER" id="PTHR23253:SF9">
    <property type="entry name" value="EUKARYOTIC TRANSLATION INITIATION FACTOR 4 GAMMA 2"/>
    <property type="match status" value="1"/>
</dbReference>
<dbReference type="Pfam" id="PF02854">
    <property type="entry name" value="MIF4G"/>
    <property type="match status" value="1"/>
</dbReference>
<dbReference type="GO" id="GO:0003729">
    <property type="term" value="F:mRNA binding"/>
    <property type="evidence" value="ECO:0007669"/>
    <property type="project" value="TreeGrafter"/>
</dbReference>
<dbReference type="PANTHER" id="PTHR23253">
    <property type="entry name" value="EUKARYOTIC TRANSLATION INITIATION FACTOR 4 GAMMA"/>
    <property type="match status" value="1"/>
</dbReference>
<evidence type="ECO:0000313" key="6">
    <source>
        <dbReference type="Proteomes" id="UP000694846"/>
    </source>
</evidence>
<dbReference type="RefSeq" id="XP_025419168.1">
    <property type="nucleotide sequence ID" value="XM_025563383.1"/>
</dbReference>
<keyword evidence="2" id="KW-0396">Initiation factor</keyword>
<dbReference type="Gene3D" id="1.25.40.180">
    <property type="match status" value="1"/>
</dbReference>
<sequence length="462" mass="53323">MSCRENERQELTCENNSSKSILKNKRRESSDPTIVSTVNSEATSDWTALTYMSWNNSIDTKNNIPDYESLIRWNEQNPRIKTNTPVIRISEVTEPTAFTAEIPAMTNDQPKRPFNILRVHEKYVKRASAVMRDVTPDTFSQSVDLFFDVLVQANHANRFYLGKVTDLIVLQAIERPENSTIYAELCSHAIGKASMDSRLTVCQGLPRQFKHELIKSCQDILRNAGVLPNKERFDASSRTDRRHDPREEQESEEFDHKTRVRTLGTCRFMGELFMQERFKMLKIVQRIVNTFIQTHDALSVECLCVLLSRVGKRFENINGDAAAPCPPNQVYEKLGRYLATGCVGNNPLPRRTLQIIDTLLRARELCRAGLYRDWSQHAGPNQQRLWRTANDRGTPTAADYRGYRNHRVRPLWYRENPNRQVTFAQQYSFRTNAGADGLSIRSSDRSYGISGRRPDRRQTQRQ</sequence>
<dbReference type="SMART" id="SM00543">
    <property type="entry name" value="MIF4G"/>
    <property type="match status" value="1"/>
</dbReference>
<feature type="compositionally biased region" description="Polar residues" evidence="4">
    <location>
        <begin position="12"/>
        <end position="21"/>
    </location>
</feature>
<evidence type="ECO:0000256" key="2">
    <source>
        <dbReference type="ARBA" id="ARBA00022540"/>
    </source>
</evidence>
<feature type="domain" description="MIF4G" evidence="5">
    <location>
        <begin position="124"/>
        <end position="366"/>
    </location>
</feature>
<dbReference type="GO" id="GO:0003743">
    <property type="term" value="F:translation initiation factor activity"/>
    <property type="evidence" value="ECO:0007669"/>
    <property type="project" value="UniProtKB-KW"/>
</dbReference>
<evidence type="ECO:0000256" key="4">
    <source>
        <dbReference type="SAM" id="MobiDB-lite"/>
    </source>
</evidence>
<feature type="compositionally biased region" description="Basic and acidic residues" evidence="4">
    <location>
        <begin position="232"/>
        <end position="248"/>
    </location>
</feature>